<feature type="domain" description="Polysaccharide pyruvyl transferase" evidence="1">
    <location>
        <begin position="198"/>
        <end position="235"/>
    </location>
</feature>
<reference evidence="2 3" key="1">
    <citation type="submission" date="2020-08" db="EMBL/GenBank/DDBJ databases">
        <title>Genomic Encyclopedia of Type Strains, Phase III (KMG-III): the genomes of soil and plant-associated and newly described type strains.</title>
        <authorList>
            <person name="Whitman W."/>
        </authorList>
    </citation>
    <scope>NUCLEOTIDE SEQUENCE [LARGE SCALE GENOMIC DNA]</scope>
    <source>
        <strain evidence="2 3">CECT 8305</strain>
    </source>
</reference>
<organism evidence="2 3">
    <name type="scientific">Streptomyces zagrosensis</name>
    <dbReference type="NCBI Taxonomy" id="1042984"/>
    <lineage>
        <taxon>Bacteria</taxon>
        <taxon>Bacillati</taxon>
        <taxon>Actinomycetota</taxon>
        <taxon>Actinomycetes</taxon>
        <taxon>Kitasatosporales</taxon>
        <taxon>Streptomycetaceae</taxon>
        <taxon>Streptomyces</taxon>
    </lineage>
</organism>
<proteinExistence type="predicted"/>
<sequence length="331" mass="35156">MTRVLLTGWFSFLHGEVTAGDMLAADAVRDALRSASIPCDTAWSPVFRPDGLRLENTDPAAYTHLVFACGPIHSRRPPGHEAGAPLCELHRRFANCRRIAVGVSVIDPADPAVTGFDVLLARDGAGQSVSAPDLSLRAPPPGAVPLLGVVLTEGQHEYGTRRRHGEVAQTVQEWLGGLDAARLPLDTRLDTRDWRLPATPDQLHAVFSRLDAVVTTRLHGLVLALRAETPVLAVDPVAGGAKVSAQASALDWPMVLPSEDARPAELDRALAWCLTSQGRERAREVAARQARHATARSGGAELLADRPGGAGLLADLLRHLGHADAAAGREG</sequence>
<dbReference type="Pfam" id="PF04230">
    <property type="entry name" value="PS_pyruv_trans"/>
    <property type="match status" value="1"/>
</dbReference>
<evidence type="ECO:0000313" key="2">
    <source>
        <dbReference type="EMBL" id="MBB5937158.1"/>
    </source>
</evidence>
<accession>A0A7W9UZL5</accession>
<dbReference type="AlphaFoldDB" id="A0A7W9UZL5"/>
<dbReference type="EMBL" id="JACHJL010000010">
    <property type="protein sequence ID" value="MBB5937158.1"/>
    <property type="molecule type" value="Genomic_DNA"/>
</dbReference>
<dbReference type="InterPro" id="IPR007345">
    <property type="entry name" value="Polysacch_pyruvyl_Trfase"/>
</dbReference>
<protein>
    <recommendedName>
        <fullName evidence="1">Polysaccharide pyruvyl transferase domain-containing protein</fullName>
    </recommendedName>
</protein>
<comment type="caution">
    <text evidence="2">The sequence shown here is derived from an EMBL/GenBank/DDBJ whole genome shotgun (WGS) entry which is preliminary data.</text>
</comment>
<evidence type="ECO:0000313" key="3">
    <source>
        <dbReference type="Proteomes" id="UP000588098"/>
    </source>
</evidence>
<keyword evidence="3" id="KW-1185">Reference proteome</keyword>
<dbReference type="Proteomes" id="UP000588098">
    <property type="component" value="Unassembled WGS sequence"/>
</dbReference>
<name>A0A7W9UZL5_9ACTN</name>
<gene>
    <name evidence="2" type="ORF">FHS42_004237</name>
</gene>
<evidence type="ECO:0000259" key="1">
    <source>
        <dbReference type="Pfam" id="PF04230"/>
    </source>
</evidence>